<proteinExistence type="inferred from homology"/>
<dbReference type="PANTHER" id="PTHR31232">
    <property type="match status" value="1"/>
</dbReference>
<evidence type="ECO:0000256" key="5">
    <source>
        <dbReference type="ARBA" id="ARBA00022729"/>
    </source>
</evidence>
<reference evidence="7 8" key="1">
    <citation type="submission" date="2020-09" db="EMBL/GenBank/DDBJ databases">
        <title>De no assembly of potato wild relative species, Solanum commersonii.</title>
        <authorList>
            <person name="Cho K."/>
        </authorList>
    </citation>
    <scope>NUCLEOTIDE SEQUENCE [LARGE SCALE GENOMIC DNA]</scope>
    <source>
        <strain evidence="7">LZ3.2</strain>
        <tissue evidence="7">Leaf</tissue>
    </source>
</reference>
<comment type="caution">
    <text evidence="7">The sequence shown here is derived from an EMBL/GenBank/DDBJ whole genome shotgun (WGS) entry which is preliminary data.</text>
</comment>
<dbReference type="PANTHER" id="PTHR31232:SF73">
    <property type="entry name" value="S-PROTEIN HOMOLOG"/>
    <property type="match status" value="1"/>
</dbReference>
<dbReference type="EMBL" id="JACXVP010000005">
    <property type="protein sequence ID" value="KAG5607568.1"/>
    <property type="molecule type" value="Genomic_DNA"/>
</dbReference>
<accession>A0A9J5Z6K1</accession>
<keyword evidence="4" id="KW-0964">Secreted</keyword>
<dbReference type="AlphaFoldDB" id="A0A9J5Z6K1"/>
<keyword evidence="8" id="KW-1185">Reference proteome</keyword>
<dbReference type="GO" id="GO:0005576">
    <property type="term" value="C:extracellular region"/>
    <property type="evidence" value="ECO:0007669"/>
    <property type="project" value="UniProtKB-SubCell"/>
</dbReference>
<dbReference type="GO" id="GO:0060320">
    <property type="term" value="P:rejection of self pollen"/>
    <property type="evidence" value="ECO:0007669"/>
    <property type="project" value="UniProtKB-KW"/>
</dbReference>
<evidence type="ECO:0000313" key="8">
    <source>
        <dbReference type="Proteomes" id="UP000824120"/>
    </source>
</evidence>
<evidence type="ECO:0008006" key="9">
    <source>
        <dbReference type="Google" id="ProtNLM"/>
    </source>
</evidence>
<keyword evidence="6" id="KW-0472">Membrane</keyword>
<name>A0A9J5Z6K1_SOLCO</name>
<dbReference type="Proteomes" id="UP000824120">
    <property type="component" value="Chromosome 5"/>
</dbReference>
<evidence type="ECO:0000256" key="3">
    <source>
        <dbReference type="ARBA" id="ARBA00022471"/>
    </source>
</evidence>
<keyword evidence="5" id="KW-0732">Signal</keyword>
<comment type="subcellular location">
    <subcellularLocation>
        <location evidence="1">Secreted</location>
    </subcellularLocation>
</comment>
<evidence type="ECO:0000256" key="4">
    <source>
        <dbReference type="ARBA" id="ARBA00022525"/>
    </source>
</evidence>
<sequence length="306" mass="35937">MSLRSNMSNRFEVHIMNFLSNNNIPLWFDYISENKDFGYHIFKKSTMNLIKNLSILLITLYVSATTVHSFLNCYELHIINALPNNDIPLWYHCASGDKDFGYHILKVGEDFNFEFSVNHLLSTLYFCHFWWGKNQNVFDVFNKNLFHICSSSPDKIHTCYWKVQKDGFLAASTVDCSVNHWEVHIINALPNDDIPLWYHCASGDKDFGYHILKVGEDFHFDFTVNFPMMTTLYFCHFWWGDEIHSCYWKVQKDASTVDSVVNHWEVHIINALPNDDIPLCYHCASGDKDFGHHILKWAKIFILILQ</sequence>
<evidence type="ECO:0000256" key="2">
    <source>
        <dbReference type="ARBA" id="ARBA00005581"/>
    </source>
</evidence>
<keyword evidence="6" id="KW-1133">Transmembrane helix</keyword>
<evidence type="ECO:0000256" key="6">
    <source>
        <dbReference type="SAM" id="Phobius"/>
    </source>
</evidence>
<comment type="similarity">
    <text evidence="2">Belongs to the plant self-incompatibility (S1) protein family.</text>
</comment>
<gene>
    <name evidence="7" type="ORF">H5410_029060</name>
</gene>
<keyword evidence="3" id="KW-0713">Self-incompatibility</keyword>
<keyword evidence="6" id="KW-0812">Transmembrane</keyword>
<protein>
    <recommendedName>
        <fullName evidence="9">S-protein homolog</fullName>
    </recommendedName>
</protein>
<dbReference type="InterPro" id="IPR010264">
    <property type="entry name" value="Self-incomp_S1"/>
</dbReference>
<evidence type="ECO:0000313" key="7">
    <source>
        <dbReference type="EMBL" id="KAG5607568.1"/>
    </source>
</evidence>
<organism evidence="7 8">
    <name type="scientific">Solanum commersonii</name>
    <name type="common">Commerson's wild potato</name>
    <name type="synonym">Commerson's nightshade</name>
    <dbReference type="NCBI Taxonomy" id="4109"/>
    <lineage>
        <taxon>Eukaryota</taxon>
        <taxon>Viridiplantae</taxon>
        <taxon>Streptophyta</taxon>
        <taxon>Embryophyta</taxon>
        <taxon>Tracheophyta</taxon>
        <taxon>Spermatophyta</taxon>
        <taxon>Magnoliopsida</taxon>
        <taxon>eudicotyledons</taxon>
        <taxon>Gunneridae</taxon>
        <taxon>Pentapetalae</taxon>
        <taxon>asterids</taxon>
        <taxon>lamiids</taxon>
        <taxon>Solanales</taxon>
        <taxon>Solanaceae</taxon>
        <taxon>Solanoideae</taxon>
        <taxon>Solaneae</taxon>
        <taxon>Solanum</taxon>
    </lineage>
</organism>
<dbReference type="Pfam" id="PF05938">
    <property type="entry name" value="Self-incomp_S1"/>
    <property type="match status" value="3"/>
</dbReference>
<feature type="transmembrane region" description="Helical" evidence="6">
    <location>
        <begin position="53"/>
        <end position="71"/>
    </location>
</feature>
<dbReference type="OrthoDB" id="1300535at2759"/>
<evidence type="ECO:0000256" key="1">
    <source>
        <dbReference type="ARBA" id="ARBA00004613"/>
    </source>
</evidence>